<sequence length="90" mass="9030">MPPGKGVSVADGLVGGDVTDTPGSTARPRPPVADKSAVDADAQAIGITVGNQYVTGADHVDAVAFGYASRTRADGAEREPRGGARRLAGR</sequence>
<feature type="region of interest" description="Disordered" evidence="1">
    <location>
        <begin position="1"/>
        <end position="37"/>
    </location>
</feature>
<dbReference type="EMBL" id="BNEA01000007">
    <property type="protein sequence ID" value="GHI52302.1"/>
    <property type="molecule type" value="Genomic_DNA"/>
</dbReference>
<reference evidence="3" key="1">
    <citation type="submission" date="2023-07" db="EMBL/GenBank/DDBJ databases">
        <title>Whole genome shotgun sequence of Streptomyces achromogenes subsp. rubradiris NBRC 14000.</title>
        <authorList>
            <person name="Komaki H."/>
            <person name="Tamura T."/>
        </authorList>
    </citation>
    <scope>NUCLEOTIDE SEQUENCE [LARGE SCALE GENOMIC DNA]</scope>
    <source>
        <strain evidence="3">NBRC 14000</strain>
    </source>
</reference>
<evidence type="ECO:0000313" key="2">
    <source>
        <dbReference type="EMBL" id="GHI52302.1"/>
    </source>
</evidence>
<keyword evidence="3" id="KW-1185">Reference proteome</keyword>
<feature type="region of interest" description="Disordered" evidence="1">
    <location>
        <begin position="69"/>
        <end position="90"/>
    </location>
</feature>
<evidence type="ECO:0000256" key="1">
    <source>
        <dbReference type="SAM" id="MobiDB-lite"/>
    </source>
</evidence>
<proteinExistence type="predicted"/>
<organism evidence="2 3">
    <name type="scientific">Streptomyces rubradiris</name>
    <name type="common">Streptomyces achromogenes subsp. rubradiris</name>
    <dbReference type="NCBI Taxonomy" id="285531"/>
    <lineage>
        <taxon>Bacteria</taxon>
        <taxon>Bacillati</taxon>
        <taxon>Actinomycetota</taxon>
        <taxon>Actinomycetes</taxon>
        <taxon>Kitasatosporales</taxon>
        <taxon>Streptomycetaceae</taxon>
        <taxon>Streptomyces</taxon>
    </lineage>
</organism>
<protein>
    <submittedName>
        <fullName evidence="2">Uncharacterized protein</fullName>
    </submittedName>
</protein>
<accession>A0ABQ3R905</accession>
<name>A0ABQ3R905_STRRR</name>
<gene>
    <name evidence="2" type="ORF">Srubr_21480</name>
</gene>
<feature type="compositionally biased region" description="Basic and acidic residues" evidence="1">
    <location>
        <begin position="71"/>
        <end position="82"/>
    </location>
</feature>
<evidence type="ECO:0000313" key="3">
    <source>
        <dbReference type="Proteomes" id="UP000646738"/>
    </source>
</evidence>
<dbReference type="Proteomes" id="UP000646738">
    <property type="component" value="Unassembled WGS sequence"/>
</dbReference>
<comment type="caution">
    <text evidence="2">The sequence shown here is derived from an EMBL/GenBank/DDBJ whole genome shotgun (WGS) entry which is preliminary data.</text>
</comment>